<proteinExistence type="predicted"/>
<evidence type="ECO:0000313" key="2">
    <source>
        <dbReference type="WBParaSite" id="L893_g33114.t1"/>
    </source>
</evidence>
<reference evidence="2" key="1">
    <citation type="submission" date="2016-11" db="UniProtKB">
        <authorList>
            <consortium name="WormBaseParasite"/>
        </authorList>
    </citation>
    <scope>IDENTIFICATION</scope>
</reference>
<sequence length="80" mass="8709">MKEAVQPPMSTLNSITLPRGHSVRDSCFCLDGVQTAPEAQKAEKAEGTWLASLLPNVSSRVVRRVVSARISELSSPIQFQ</sequence>
<protein>
    <submittedName>
        <fullName evidence="2">Uncharacterized protein</fullName>
    </submittedName>
</protein>
<organism evidence="1 2">
    <name type="scientific">Steinernema glaseri</name>
    <dbReference type="NCBI Taxonomy" id="37863"/>
    <lineage>
        <taxon>Eukaryota</taxon>
        <taxon>Metazoa</taxon>
        <taxon>Ecdysozoa</taxon>
        <taxon>Nematoda</taxon>
        <taxon>Chromadorea</taxon>
        <taxon>Rhabditida</taxon>
        <taxon>Tylenchina</taxon>
        <taxon>Panagrolaimomorpha</taxon>
        <taxon>Strongyloidoidea</taxon>
        <taxon>Steinernematidae</taxon>
        <taxon>Steinernema</taxon>
    </lineage>
</organism>
<dbReference type="Proteomes" id="UP000095287">
    <property type="component" value="Unplaced"/>
</dbReference>
<dbReference type="AlphaFoldDB" id="A0A1I8A5N4"/>
<keyword evidence="1" id="KW-1185">Reference proteome</keyword>
<evidence type="ECO:0000313" key="1">
    <source>
        <dbReference type="Proteomes" id="UP000095287"/>
    </source>
</evidence>
<name>A0A1I8A5N4_9BILA</name>
<dbReference type="WBParaSite" id="L893_g33114.t1">
    <property type="protein sequence ID" value="L893_g33114.t1"/>
    <property type="gene ID" value="L893_g33114"/>
</dbReference>
<accession>A0A1I8A5N4</accession>